<dbReference type="InterPro" id="IPR036291">
    <property type="entry name" value="NAD(P)-bd_dom_sf"/>
</dbReference>
<comment type="caution">
    <text evidence="3">The sequence shown here is derived from an EMBL/GenBank/DDBJ whole genome shotgun (WGS) entry which is preliminary data.</text>
</comment>
<dbReference type="Pfam" id="PF01408">
    <property type="entry name" value="GFO_IDH_MocA"/>
    <property type="match status" value="1"/>
</dbReference>
<organism evidence="3 4">
    <name type="scientific">Tautonia sociabilis</name>
    <dbReference type="NCBI Taxonomy" id="2080755"/>
    <lineage>
        <taxon>Bacteria</taxon>
        <taxon>Pseudomonadati</taxon>
        <taxon>Planctomycetota</taxon>
        <taxon>Planctomycetia</taxon>
        <taxon>Isosphaerales</taxon>
        <taxon>Isosphaeraceae</taxon>
        <taxon>Tautonia</taxon>
    </lineage>
</organism>
<dbReference type="Proteomes" id="UP000280296">
    <property type="component" value="Unassembled WGS sequence"/>
</dbReference>
<dbReference type="SUPFAM" id="SSF51735">
    <property type="entry name" value="NAD(P)-binding Rossmann-fold domains"/>
    <property type="match status" value="1"/>
</dbReference>
<sequence length="430" mass="47440">MTEPNRRAFLGTSATAIAAGWTVLSPRPGKAAPADLVNVAVMGIRGRGDGLAQGFAGLPGARVTHLVDVDSRLFSQAIPAIAERQGVEPKAETDFRRVLDNPDVDALIVATPDHWHAPATVFACQAGKHVYVEKPASHTLWEGRKMVEAARKYGRVVQVGTQSRSTPHYRHVIEEVIPSGRIGAVLQARAWNSQKRPDLTVQPDSAPPEGVDYDLWIGPAPKRPFNPNRFHYTWHWMWDYGTGDVGNDGVHDLDIARWGLGVGMPRTVACTATKMLNKTWETPDTVFASYTFADSPAILIFEQRDWSPYVEIGFENGVTFYGTKGRIEIGRAGWRLFEGNDPVPVESEPFSDRHHFENFLDCVASGRLPNADIEQGHRSASLAHLANIAYRTGRGCVTIDPETEQVVGDTEAQALTRREYRSPFAIPDEV</sequence>
<evidence type="ECO:0000313" key="3">
    <source>
        <dbReference type="EMBL" id="RUL87881.1"/>
    </source>
</evidence>
<dbReference type="InterPro" id="IPR043906">
    <property type="entry name" value="Gfo/Idh/MocA_OxRdtase_bact_C"/>
</dbReference>
<dbReference type="GO" id="GO:0000166">
    <property type="term" value="F:nucleotide binding"/>
    <property type="evidence" value="ECO:0007669"/>
    <property type="project" value="InterPro"/>
</dbReference>
<reference evidence="3 4" key="1">
    <citation type="submission" date="2018-12" db="EMBL/GenBank/DDBJ databases">
        <authorList>
            <person name="Toschakov S.V."/>
        </authorList>
    </citation>
    <scope>NUCLEOTIDE SEQUENCE [LARGE SCALE GENOMIC DNA]</scope>
    <source>
        <strain evidence="3 4">GM2012</strain>
    </source>
</reference>
<evidence type="ECO:0000259" key="1">
    <source>
        <dbReference type="Pfam" id="PF01408"/>
    </source>
</evidence>
<dbReference type="Gene3D" id="3.40.50.720">
    <property type="entry name" value="NAD(P)-binding Rossmann-like Domain"/>
    <property type="match status" value="1"/>
</dbReference>
<dbReference type="PROSITE" id="PS51318">
    <property type="entry name" value="TAT"/>
    <property type="match status" value="1"/>
</dbReference>
<dbReference type="SUPFAM" id="SSF55347">
    <property type="entry name" value="Glyceraldehyde-3-phosphate dehydrogenase-like, C-terminal domain"/>
    <property type="match status" value="1"/>
</dbReference>
<feature type="domain" description="Gfo/Idh/MocA-like oxidoreductase bacterial type C-terminal" evidence="2">
    <location>
        <begin position="203"/>
        <end position="425"/>
    </location>
</feature>
<proteinExistence type="predicted"/>
<keyword evidence="4" id="KW-1185">Reference proteome</keyword>
<dbReference type="EMBL" id="RYZH01000016">
    <property type="protein sequence ID" value="RUL87881.1"/>
    <property type="molecule type" value="Genomic_DNA"/>
</dbReference>
<feature type="domain" description="Gfo/Idh/MocA-like oxidoreductase N-terminal" evidence="1">
    <location>
        <begin position="38"/>
        <end position="160"/>
    </location>
</feature>
<gene>
    <name evidence="3" type="ORF">TsocGM_10130</name>
</gene>
<dbReference type="AlphaFoldDB" id="A0A432MKF0"/>
<name>A0A432MKF0_9BACT</name>
<dbReference type="InterPro" id="IPR050463">
    <property type="entry name" value="Gfo/Idh/MocA_oxidrdct_glycsds"/>
</dbReference>
<dbReference type="InterPro" id="IPR000683">
    <property type="entry name" value="Gfo/Idh/MocA-like_OxRdtase_N"/>
</dbReference>
<dbReference type="PANTHER" id="PTHR43818">
    <property type="entry name" value="BCDNA.GH03377"/>
    <property type="match status" value="1"/>
</dbReference>
<dbReference type="OrthoDB" id="9788246at2"/>
<dbReference type="Pfam" id="PF19051">
    <property type="entry name" value="GFO_IDH_MocA_C2"/>
    <property type="match status" value="1"/>
</dbReference>
<dbReference type="RefSeq" id="WP_126725197.1">
    <property type="nucleotide sequence ID" value="NZ_RYZH01000016.1"/>
</dbReference>
<dbReference type="Gene3D" id="3.30.360.10">
    <property type="entry name" value="Dihydrodipicolinate Reductase, domain 2"/>
    <property type="match status" value="1"/>
</dbReference>
<evidence type="ECO:0000259" key="2">
    <source>
        <dbReference type="Pfam" id="PF19051"/>
    </source>
</evidence>
<reference evidence="3 4" key="2">
    <citation type="submission" date="2019-01" db="EMBL/GenBank/DDBJ databases">
        <title>Tautonia sociabilis, a novel thermotolerant planctomycete of Isosphaeraceae family, isolated from a 4000 m deep subterranean habitat.</title>
        <authorList>
            <person name="Kovaleva O.L."/>
            <person name="Elcheninov A.G."/>
            <person name="Van Heerden E."/>
            <person name="Toshchakov S.V."/>
            <person name="Novikov A."/>
            <person name="Bonch-Osmolovskaya E.A."/>
            <person name="Kublanov I.V."/>
        </authorList>
    </citation>
    <scope>NUCLEOTIDE SEQUENCE [LARGE SCALE GENOMIC DNA]</scope>
    <source>
        <strain evidence="3 4">GM2012</strain>
    </source>
</reference>
<protein>
    <submittedName>
        <fullName evidence="3">Gfo/Idh/MocA family oxidoreductase</fullName>
    </submittedName>
</protein>
<evidence type="ECO:0000313" key="4">
    <source>
        <dbReference type="Proteomes" id="UP000280296"/>
    </source>
</evidence>
<dbReference type="InterPro" id="IPR006311">
    <property type="entry name" value="TAT_signal"/>
</dbReference>
<accession>A0A432MKF0</accession>
<dbReference type="PANTHER" id="PTHR43818:SF5">
    <property type="entry name" value="OXIDOREDUCTASE FAMILY PROTEIN"/>
    <property type="match status" value="1"/>
</dbReference>